<dbReference type="SUPFAM" id="SSF55486">
    <property type="entry name" value="Metalloproteases ('zincins'), catalytic domain"/>
    <property type="match status" value="1"/>
</dbReference>
<dbReference type="InterPro" id="IPR052759">
    <property type="entry name" value="Metalloprotease_M4"/>
</dbReference>
<dbReference type="GO" id="GO:0046872">
    <property type="term" value="F:metal ion binding"/>
    <property type="evidence" value="ECO:0007669"/>
    <property type="project" value="UniProtKB-UniRule"/>
</dbReference>
<dbReference type="RefSeq" id="WP_406831988.1">
    <property type="nucleotide sequence ID" value="NZ_CP157483.1"/>
</dbReference>
<proteinExistence type="inferred from homology"/>
<feature type="domain" description="Peptidase M4 C-terminal" evidence="10">
    <location>
        <begin position="198"/>
        <end position="361"/>
    </location>
</feature>
<gene>
    <name evidence="11" type="ORF">ABEG17_03955</name>
</gene>
<dbReference type="EC" id="3.4.24.-" evidence="8"/>
<dbReference type="Gene3D" id="1.10.390.10">
    <property type="entry name" value="Neutral Protease Domain 2"/>
    <property type="match status" value="1"/>
</dbReference>
<dbReference type="GO" id="GO:0006508">
    <property type="term" value="P:proteolysis"/>
    <property type="evidence" value="ECO:0007669"/>
    <property type="project" value="UniProtKB-KW"/>
</dbReference>
<dbReference type="Pfam" id="PF02868">
    <property type="entry name" value="Peptidase_M4_C"/>
    <property type="match status" value="1"/>
</dbReference>
<dbReference type="GO" id="GO:0004222">
    <property type="term" value="F:metalloendopeptidase activity"/>
    <property type="evidence" value="ECO:0007669"/>
    <property type="project" value="UniProtKB-UniRule"/>
</dbReference>
<dbReference type="GO" id="GO:0005576">
    <property type="term" value="C:extracellular region"/>
    <property type="evidence" value="ECO:0007669"/>
    <property type="project" value="UniProtKB-SubCell"/>
</dbReference>
<evidence type="ECO:0000259" key="10">
    <source>
        <dbReference type="Pfam" id="PF02868"/>
    </source>
</evidence>
<sequence>MSKSSAKEWDRAAPSTSWTRLACIIPPDLLAAVAREADADQREALLETMQLDQSFRVSRAEAAASIIAPTRTGVARVGAGTPDRAIYDQQHSNATTPGTLMRSEGQGPVSDVSVNQAYDNFGYTYKLYWDQFHRDSIDDQGMQIQGLVHFGTNYDNAFWDGAGHMFFGDGDGQMLTDTTKGIDVVGHELTHGVTQHEANLRYSGQSGALNESVSDVFGSLVKQYQLGQDAATADWLIGADIVGPQLAPALRSMKAPGTANQYDNQPSTMDGYVHTTSDNGGVHTNSGIPNHAFYLIATAIGGNAWEAAGQIWYDTLADPRLHPTATFSRFAGLTLRSARTRFGSSSSEAAAVKSGWEAVKVKVR</sequence>
<comment type="subcellular location">
    <subcellularLocation>
        <location evidence="8">Secreted</location>
    </subcellularLocation>
</comment>
<feature type="active site" description="Proton donor" evidence="7">
    <location>
        <position position="283"/>
    </location>
</feature>
<evidence type="ECO:0000256" key="4">
    <source>
        <dbReference type="ARBA" id="ARBA00022801"/>
    </source>
</evidence>
<reference evidence="11" key="1">
    <citation type="submission" date="2024-05" db="EMBL/GenBank/DDBJ databases">
        <authorList>
            <person name="Kim S."/>
            <person name="Heo J."/>
            <person name="Choi H."/>
            <person name="Choi Y."/>
            <person name="Kwon S.-W."/>
            <person name="Kim Y."/>
        </authorList>
    </citation>
    <scope>NUCLEOTIDE SEQUENCE</scope>
    <source>
        <strain evidence="11">KACC 23699</strain>
    </source>
</reference>
<dbReference type="InterPro" id="IPR027268">
    <property type="entry name" value="Peptidase_M4/M1_CTD_sf"/>
</dbReference>
<name>A0AAU7JW55_9MICO</name>
<evidence type="ECO:0000259" key="9">
    <source>
        <dbReference type="Pfam" id="PF01447"/>
    </source>
</evidence>
<dbReference type="InterPro" id="IPR001570">
    <property type="entry name" value="Peptidase_M4_C_domain"/>
</dbReference>
<evidence type="ECO:0000256" key="7">
    <source>
        <dbReference type="PIRSR" id="PIRSR623612-1"/>
    </source>
</evidence>
<evidence type="ECO:0000256" key="3">
    <source>
        <dbReference type="ARBA" id="ARBA00022723"/>
    </source>
</evidence>
<dbReference type="InterPro" id="IPR013856">
    <property type="entry name" value="Peptidase_M4_domain"/>
</dbReference>
<feature type="domain" description="Peptidase M4" evidence="9">
    <location>
        <begin position="86"/>
        <end position="195"/>
    </location>
</feature>
<dbReference type="AlphaFoldDB" id="A0AAU7JW55"/>
<feature type="active site" evidence="7">
    <location>
        <position position="188"/>
    </location>
</feature>
<keyword evidence="4 8" id="KW-0378">Hydrolase</keyword>
<evidence type="ECO:0000256" key="1">
    <source>
        <dbReference type="ARBA" id="ARBA00009388"/>
    </source>
</evidence>
<keyword evidence="3" id="KW-0479">Metal-binding</keyword>
<comment type="similarity">
    <text evidence="1 8">Belongs to the peptidase M4 family.</text>
</comment>
<organism evidence="11">
    <name type="scientific">Pedococcus sp. KACC 23699</name>
    <dbReference type="NCBI Taxonomy" id="3149228"/>
    <lineage>
        <taxon>Bacteria</taxon>
        <taxon>Bacillati</taxon>
        <taxon>Actinomycetota</taxon>
        <taxon>Actinomycetes</taxon>
        <taxon>Micrococcales</taxon>
        <taxon>Intrasporangiaceae</taxon>
        <taxon>Pedococcus</taxon>
    </lineage>
</organism>
<dbReference type="PANTHER" id="PTHR43579">
    <property type="match status" value="1"/>
</dbReference>
<keyword evidence="8" id="KW-0964">Secreted</keyword>
<accession>A0AAU7JW55</accession>
<dbReference type="InterPro" id="IPR023612">
    <property type="entry name" value="Peptidase_M4"/>
</dbReference>
<keyword evidence="6 8" id="KW-0482">Metalloprotease</keyword>
<keyword evidence="5 8" id="KW-0862">Zinc</keyword>
<protein>
    <recommendedName>
        <fullName evidence="8">Neutral metalloproteinase</fullName>
        <ecNumber evidence="8">3.4.24.-</ecNumber>
    </recommendedName>
</protein>
<dbReference type="Gene3D" id="3.10.170.10">
    <property type="match status" value="1"/>
</dbReference>
<evidence type="ECO:0000256" key="6">
    <source>
        <dbReference type="ARBA" id="ARBA00023049"/>
    </source>
</evidence>
<evidence type="ECO:0000256" key="2">
    <source>
        <dbReference type="ARBA" id="ARBA00022670"/>
    </source>
</evidence>
<evidence type="ECO:0000256" key="5">
    <source>
        <dbReference type="ARBA" id="ARBA00022833"/>
    </source>
</evidence>
<dbReference type="Pfam" id="PF01447">
    <property type="entry name" value="Peptidase_M4"/>
    <property type="match status" value="1"/>
</dbReference>
<dbReference type="EMBL" id="CP157483">
    <property type="protein sequence ID" value="XBO44502.1"/>
    <property type="molecule type" value="Genomic_DNA"/>
</dbReference>
<dbReference type="CDD" id="cd09597">
    <property type="entry name" value="M4_TLP"/>
    <property type="match status" value="1"/>
</dbReference>
<dbReference type="PANTHER" id="PTHR43579:SF1">
    <property type="entry name" value="NEUTRAL METALLOPROTEINASE"/>
    <property type="match status" value="1"/>
</dbReference>
<dbReference type="PRINTS" id="PR00730">
    <property type="entry name" value="THERMOLYSIN"/>
</dbReference>
<keyword evidence="2 8" id="KW-0645">Protease</keyword>
<evidence type="ECO:0000313" key="11">
    <source>
        <dbReference type="EMBL" id="XBO44502.1"/>
    </source>
</evidence>
<comment type="cofactor">
    <cofactor evidence="8">
        <name>Zn(2+)</name>
        <dbReference type="ChEBI" id="CHEBI:29105"/>
    </cofactor>
</comment>
<evidence type="ECO:0000256" key="8">
    <source>
        <dbReference type="RuleBase" id="RU366073"/>
    </source>
</evidence>
<comment type="function">
    <text evidence="8">Extracellular zinc metalloprotease.</text>
</comment>